<keyword evidence="3 4" id="KW-0862">Zinc</keyword>
<feature type="region of interest" description="Disordered" evidence="5">
    <location>
        <begin position="422"/>
        <end position="443"/>
    </location>
</feature>
<name>A0A834R5X3_SARSC</name>
<keyword evidence="2 4" id="KW-0863">Zinc-finger</keyword>
<feature type="zinc finger region" description="C3H1-type" evidence="4">
    <location>
        <begin position="903"/>
        <end position="930"/>
    </location>
</feature>
<evidence type="ECO:0000259" key="6">
    <source>
        <dbReference type="PROSITE" id="PS50103"/>
    </source>
</evidence>
<keyword evidence="1 4" id="KW-0479">Metal-binding</keyword>
<evidence type="ECO:0000313" key="8">
    <source>
        <dbReference type="EnsemblMetazoa" id="KAF7491110.1"/>
    </source>
</evidence>
<reference evidence="7" key="2">
    <citation type="submission" date="2020-01" db="EMBL/GenBank/DDBJ databases">
        <authorList>
            <person name="Korhonen P.K.K."/>
            <person name="Guangxu M.G."/>
            <person name="Wang T.W."/>
            <person name="Stroehlein A.J.S."/>
            <person name="Young N.D."/>
            <person name="Ang C.-S.A."/>
            <person name="Fernando D.W.F."/>
            <person name="Lu H.L."/>
            <person name="Taylor S.T."/>
            <person name="Ehtesham M.E.M."/>
            <person name="Najaraj S.H.N."/>
            <person name="Harsha G.H.G."/>
            <person name="Madugundu A.M."/>
            <person name="Renuse S.R."/>
            <person name="Holt D.H."/>
            <person name="Pandey A.P."/>
            <person name="Papenfuss A.P."/>
            <person name="Gasser R.B.G."/>
            <person name="Fischer K.F."/>
        </authorList>
    </citation>
    <scope>NUCLEOTIDE SEQUENCE</scope>
    <source>
        <strain evidence="7">SSS_KF_BRIS2020</strain>
    </source>
</reference>
<evidence type="ECO:0000256" key="4">
    <source>
        <dbReference type="PROSITE-ProRule" id="PRU00723"/>
    </source>
</evidence>
<evidence type="ECO:0000256" key="2">
    <source>
        <dbReference type="ARBA" id="ARBA00022771"/>
    </source>
</evidence>
<evidence type="ECO:0000313" key="7">
    <source>
        <dbReference type="EMBL" id="KAF7491110.1"/>
    </source>
</evidence>
<dbReference type="SUPFAM" id="SSF90229">
    <property type="entry name" value="CCCH zinc finger"/>
    <property type="match status" value="1"/>
</dbReference>
<feature type="compositionally biased region" description="Polar residues" evidence="5">
    <location>
        <begin position="36"/>
        <end position="48"/>
    </location>
</feature>
<dbReference type="OrthoDB" id="3247158at2759"/>
<feature type="region of interest" description="Disordered" evidence="5">
    <location>
        <begin position="1"/>
        <end position="48"/>
    </location>
</feature>
<dbReference type="AlphaFoldDB" id="A0A834R5X3"/>
<dbReference type="PROSITE" id="PS50103">
    <property type="entry name" value="ZF_C3H1"/>
    <property type="match status" value="1"/>
</dbReference>
<accession>A0A834R5X3</accession>
<feature type="compositionally biased region" description="Basic and acidic residues" evidence="5">
    <location>
        <begin position="1"/>
        <end position="29"/>
    </location>
</feature>
<dbReference type="GO" id="GO:0008270">
    <property type="term" value="F:zinc ion binding"/>
    <property type="evidence" value="ECO:0007669"/>
    <property type="project" value="UniProtKB-KW"/>
</dbReference>
<proteinExistence type="predicted"/>
<dbReference type="Gene3D" id="4.10.1000.10">
    <property type="entry name" value="Zinc finger, CCCH-type"/>
    <property type="match status" value="1"/>
</dbReference>
<evidence type="ECO:0000313" key="9">
    <source>
        <dbReference type="Proteomes" id="UP000070412"/>
    </source>
</evidence>
<reference evidence="9" key="1">
    <citation type="journal article" date="2020" name="PLoS Negl. Trop. Dis.">
        <title>High-quality nuclear genome for Sarcoptes scabiei-A critical resource for a neglected parasite.</title>
        <authorList>
            <person name="Korhonen P.K."/>
            <person name="Gasser R.B."/>
            <person name="Ma G."/>
            <person name="Wang T."/>
            <person name="Stroehlein A.J."/>
            <person name="Young N.D."/>
            <person name="Ang C.S."/>
            <person name="Fernando D.D."/>
            <person name="Lu H.C."/>
            <person name="Taylor S."/>
            <person name="Reynolds S.L."/>
            <person name="Mofiz E."/>
            <person name="Najaraj S.H."/>
            <person name="Gowda H."/>
            <person name="Madugundu A."/>
            <person name="Renuse S."/>
            <person name="Holt D."/>
            <person name="Pandey A."/>
            <person name="Papenfuss A.T."/>
            <person name="Fischer K."/>
        </authorList>
    </citation>
    <scope>NUCLEOTIDE SEQUENCE [LARGE SCALE GENOMIC DNA]</scope>
</reference>
<feature type="domain" description="C3H1-type" evidence="6">
    <location>
        <begin position="903"/>
        <end position="930"/>
    </location>
</feature>
<gene>
    <name evidence="7" type="ORF">SSS_6435</name>
</gene>
<reference evidence="8" key="3">
    <citation type="submission" date="2022-06" db="UniProtKB">
        <authorList>
            <consortium name="EnsemblMetazoa"/>
        </authorList>
    </citation>
    <scope>IDENTIFICATION</scope>
</reference>
<dbReference type="EnsemblMetazoa" id="SSS_6435s_mrna">
    <property type="protein sequence ID" value="KAF7491110.1"/>
    <property type="gene ID" value="SSS_6435"/>
</dbReference>
<keyword evidence="9" id="KW-1185">Reference proteome</keyword>
<evidence type="ECO:0000256" key="5">
    <source>
        <dbReference type="SAM" id="MobiDB-lite"/>
    </source>
</evidence>
<evidence type="ECO:0000256" key="3">
    <source>
        <dbReference type="ARBA" id="ARBA00022833"/>
    </source>
</evidence>
<dbReference type="SMART" id="SM00356">
    <property type="entry name" value="ZnF_C3H1"/>
    <property type="match status" value="2"/>
</dbReference>
<evidence type="ECO:0000256" key="1">
    <source>
        <dbReference type="ARBA" id="ARBA00022723"/>
    </source>
</evidence>
<protein>
    <recommendedName>
        <fullName evidence="6">C3H1-type domain-containing protein</fullName>
    </recommendedName>
</protein>
<organism evidence="7">
    <name type="scientific">Sarcoptes scabiei</name>
    <name type="common">Itch mite</name>
    <name type="synonym">Acarus scabiei</name>
    <dbReference type="NCBI Taxonomy" id="52283"/>
    <lineage>
        <taxon>Eukaryota</taxon>
        <taxon>Metazoa</taxon>
        <taxon>Ecdysozoa</taxon>
        <taxon>Arthropoda</taxon>
        <taxon>Chelicerata</taxon>
        <taxon>Arachnida</taxon>
        <taxon>Acari</taxon>
        <taxon>Acariformes</taxon>
        <taxon>Sarcoptiformes</taxon>
        <taxon>Astigmata</taxon>
        <taxon>Psoroptidia</taxon>
        <taxon>Sarcoptoidea</taxon>
        <taxon>Sarcoptidae</taxon>
        <taxon>Sarcoptinae</taxon>
        <taxon>Sarcoptes</taxon>
    </lineage>
</organism>
<sequence length="1143" mass="130166">MKEFKENVFRKNFIKKPDKSPKRSNDSRFHFKPLCKQSNSVETNEDQSLSSNKKYGQEYFDAFPALSSSSNSNFSSSTSTTVCSATVRKCLLPNQSSCQSVFEDSVFPGALSSRNDSISEDILNTVSNRNFSDSSDSQCWNGKKIIQNIVQNKSKSNFSSADNSNNSLKSPVKFPSNPKSVLQFKSSLLGNKSRPGLIVNHASFDICDSLTGDTKESNFTTLKKFSIAENSRNNLPDPKNRSENNYAIINDKQDSLYLTSSKESTKSIDQSRNEISCNNNNGSLSNCEMNKIYRLMPAFLNPNQININFDSIEISNEKIRSTIDESGSNVNVQKNIIETKNSEKDGFFSDQNICNERESNQNLIVAEENIINKLPIQSNSENNISNLCSNLNKNENLFSTLEKLIIEEPILNTSDSILDRNFSSEANSNHSHQKSSKCTFNNQQNEPSIDFIDVPSAELREKELRNENVIRNLCTIELNNEDGNPTLLRLIYEWQQNYGSIEDFEISSDRPDSLYYKNHSHSFSDRQTSNSLYSNNIHSKRYCELSAIKNCDFVQIENIKALSSAWDADSTLGYVNFSPTSIKFKSFLFEEISSLFNFSKSKENSGLKILDNQCISESKSDELIVTKDQSQTFSYEKDSEVESKISPTSSSTESNLDFRQDCQNFNCQDFGLCKDDYFDMEKFVDDLLLSRDIHLDRIDWNINTTSEIEIDQPSMPYSKRYKLKSKSSTVREKVCNLASTQNLTASEYNYNSDDYMNGHVVMSNNYINFIHPSNHEHFYRPYTLEDSNHIEYSDSIAQAIDGHFAYEDEIHLELEPYGNALYDLDGYLINMPNKNSRNDLQIPDAMTLINQKNLSLNNDGIHLKFKLENRFLVPDSEHRPVQKPCAFYLENACARVDCKFSHDISSIPCKYFMDGVCYKDEFCPFLHDKKQVEENNDSLKTIQLDSDVKSSQFEIESDSDFPSLLNDSSIKDSHRNHHQDIPVKFLFDDSKFVPLENKNCAGVKSTQFDSFRKTVGMEKIRANFQNFAQCFDKPILEEINSIKAKSDEEWPCLAETKLIDESLASSSSSTSSSSSSVCVSKSSKTNRNRTILKSLEDTTKENLNFRDKLVLQPGKNSMVPRSNQRRANKTKVKTIAPFSIHLE</sequence>
<dbReference type="Proteomes" id="UP000070412">
    <property type="component" value="Unassembled WGS sequence"/>
</dbReference>
<dbReference type="EMBL" id="WVUK01000061">
    <property type="protein sequence ID" value="KAF7491110.1"/>
    <property type="molecule type" value="Genomic_DNA"/>
</dbReference>
<dbReference type="InterPro" id="IPR036855">
    <property type="entry name" value="Znf_CCCH_sf"/>
</dbReference>
<dbReference type="InterPro" id="IPR000571">
    <property type="entry name" value="Znf_CCCH"/>
</dbReference>